<evidence type="ECO:0000256" key="1">
    <source>
        <dbReference type="ARBA" id="ARBA00001913"/>
    </source>
</evidence>
<feature type="active site" description="Proton donor" evidence="11">
    <location>
        <position position="373"/>
    </location>
</feature>
<dbReference type="FunFam" id="1.50.10.10:FF:000047">
    <property type="entry name" value="Mannosyl-oligosaccharide alpha-1,2-mannosidase"/>
    <property type="match status" value="1"/>
</dbReference>
<evidence type="ECO:0000256" key="14">
    <source>
        <dbReference type="SAM" id="SignalP"/>
    </source>
</evidence>
<comment type="similarity">
    <text evidence="3 13">Belongs to the glycosyl hydrolase 47 family.</text>
</comment>
<evidence type="ECO:0000256" key="6">
    <source>
        <dbReference type="ARBA" id="ARBA00023157"/>
    </source>
</evidence>
<dbReference type="UniPathway" id="UPA00378"/>
<evidence type="ECO:0000256" key="8">
    <source>
        <dbReference type="ARBA" id="ARBA00023295"/>
    </source>
</evidence>
<comment type="pathway">
    <text evidence="2">Protein modification; protein glycosylation.</text>
</comment>
<dbReference type="EMBL" id="CP031385">
    <property type="protein sequence ID" value="QPG93523.1"/>
    <property type="molecule type" value="Genomic_DNA"/>
</dbReference>
<evidence type="ECO:0000256" key="12">
    <source>
        <dbReference type="PIRSR" id="PIRSR601382-2"/>
    </source>
</evidence>
<accession>A0A7S9PRM3</accession>
<dbReference type="InterPro" id="IPR036026">
    <property type="entry name" value="Seven-hairpin_glycosidases"/>
</dbReference>
<evidence type="ECO:0000256" key="9">
    <source>
        <dbReference type="ARBA" id="ARBA00047669"/>
    </source>
</evidence>
<keyword evidence="16" id="KW-1185">Reference proteome</keyword>
<feature type="active site" evidence="11">
    <location>
        <position position="412"/>
    </location>
</feature>
<sequence length="513" mass="56399">MSAKAGLALAALLLSPVSPVLGSPAGPSWKRGTPQPDPARASEVKKVFRTAWNGYYKNVFPHDTLMPISGGSSDDRNAWGVTAIDALSTAIILGESETVNQILKYVPTIDFTTTKEANSTVSLFETNIRYLGGLIAGYDLLKGPSRGLVNDANSKSVDALLHQAKTLADSLSIAFDTPTGIPDDAVLLNPTRRINGSDTNGPAGFGTLVLEWTRLSDLTGNKTYARLAQKAQKYLVEPTGVPEAYPGLVGITVNIKDGQFTNNRGGWGGGIDSFYEYLIKMYLYDPKEFAHYKDRWVIAANSTMKHLASHPTSRKDLTFLAGHNGPKIVPASGHRKFMTSSLRLRLGYTEFGIALANSYYETYAQTASKIGPEVFRWVAAGNDAKPPTAQDADFYSKAGFWAVYKDYVLRPETIESLYYAYRVTGDKRYQDMAWKAFTAVRDRCRAGSGFSGLGDVTREDGGEKNDFQESFFLAETLKYAYLVFAEDSEVHFHGRGKNHFVYNTEAHPFRVRG</sequence>
<name>A0A7S9PRM3_EPIFF</name>
<evidence type="ECO:0000256" key="11">
    <source>
        <dbReference type="PIRSR" id="PIRSR601382-1"/>
    </source>
</evidence>
<dbReference type="AlphaFoldDB" id="A0A7S9PRM3"/>
<dbReference type="Pfam" id="PF01532">
    <property type="entry name" value="Glyco_hydro_47"/>
    <property type="match status" value="1"/>
</dbReference>
<proteinExistence type="inferred from homology"/>
<dbReference type="Gene3D" id="1.50.10.10">
    <property type="match status" value="1"/>
</dbReference>
<gene>
    <name evidence="15" type="ORF">C2857_000511</name>
</gene>
<dbReference type="InterPro" id="IPR050749">
    <property type="entry name" value="Glycosyl_Hydrolase_47"/>
</dbReference>
<dbReference type="GO" id="GO:0005509">
    <property type="term" value="F:calcium ion binding"/>
    <property type="evidence" value="ECO:0007669"/>
    <property type="project" value="InterPro"/>
</dbReference>
<feature type="signal peptide" evidence="14">
    <location>
        <begin position="1"/>
        <end position="22"/>
    </location>
</feature>
<keyword evidence="6" id="KW-1015">Disulfide bond</keyword>
<keyword evidence="12" id="KW-0106">Calcium</keyword>
<dbReference type="GO" id="GO:0005783">
    <property type="term" value="C:endoplasmic reticulum"/>
    <property type="evidence" value="ECO:0007669"/>
    <property type="project" value="TreeGrafter"/>
</dbReference>
<dbReference type="SUPFAM" id="SSF48225">
    <property type="entry name" value="Seven-hairpin glycosidases"/>
    <property type="match status" value="1"/>
</dbReference>
<keyword evidence="8 13" id="KW-0326">Glycosidase</keyword>
<evidence type="ECO:0000256" key="4">
    <source>
        <dbReference type="ARBA" id="ARBA00022729"/>
    </source>
</evidence>
<evidence type="ECO:0000256" key="10">
    <source>
        <dbReference type="ARBA" id="ARBA00048605"/>
    </source>
</evidence>
<dbReference type="InterPro" id="IPR012341">
    <property type="entry name" value="6hp_glycosidase-like_sf"/>
</dbReference>
<keyword evidence="12" id="KW-0479">Metal-binding</keyword>
<dbReference type="PANTHER" id="PTHR11742:SF101">
    <property type="entry name" value="MANNOSYL-OLIGOSACCHARIDE ALPHA-1,2-MANNOSIDASE 1B"/>
    <property type="match status" value="1"/>
</dbReference>
<dbReference type="OrthoDB" id="8118055at2759"/>
<reference evidence="15 16" key="1">
    <citation type="journal article" date="2018" name="PLoS Genet.">
        <title>Repeat elements organise 3D genome structure and mediate transcription in the filamentous fungus Epichloe festucae.</title>
        <authorList>
            <person name="Winter D.J."/>
            <person name="Ganley A.R.D."/>
            <person name="Young C.A."/>
            <person name="Liachko I."/>
            <person name="Schardl C.L."/>
            <person name="Dupont P.Y."/>
            <person name="Berry D."/>
            <person name="Ram A."/>
            <person name="Scott B."/>
            <person name="Cox M.P."/>
        </authorList>
    </citation>
    <scope>NUCLEOTIDE SEQUENCE [LARGE SCALE GENOMIC DNA]</scope>
    <source>
        <strain evidence="15 16">Fl1</strain>
    </source>
</reference>
<comment type="catalytic activity">
    <reaction evidence="10">
        <text>N(4)-(alpha-D-Man-(1-&gt;2)-alpha-D-Man-(1-&gt;2)-alpha-D-Man-(1-&gt;3)-[alpha-D-Man-(1-&gt;2)-alpha-D-Man-(1-&gt;3)-[alpha-D-Man-(1-&gt;2)-alpha-D-Man-(1-&gt;6)]-alpha-D-Man-(1-&gt;6)]-beta-D-Man-(1-&gt;4)-beta-D-GlcNAc-(1-&gt;4)-beta-D-GlcNAc)-L-asparaginyl-[protein] (N-glucan mannose isomer 9A1,2,3B1,2,3) + 4 H2O = N(4)-(alpha-D-Man-(1-&gt;3)-[alpha-D-Man-(1-&gt;3)-[alpha-D-Man-(1-&gt;6)]-alpha-D-Man-(1-&gt;6)]-beta-D-Man-(1-&gt;4)-beta-D-GlcNAc-(1-&gt;4)-beta-D-GlcNAc)-L-asparaginyl-[protein] (N-glucan mannose isomer 5A1,2) + 4 beta-D-mannose</text>
        <dbReference type="Rhea" id="RHEA:56008"/>
        <dbReference type="Rhea" id="RHEA-COMP:14356"/>
        <dbReference type="Rhea" id="RHEA-COMP:14367"/>
        <dbReference type="ChEBI" id="CHEBI:15377"/>
        <dbReference type="ChEBI" id="CHEBI:28563"/>
        <dbReference type="ChEBI" id="CHEBI:59087"/>
        <dbReference type="ChEBI" id="CHEBI:139493"/>
        <dbReference type="EC" id="3.2.1.113"/>
    </reaction>
</comment>
<comment type="cofactor">
    <cofactor evidence="1 12">
        <name>Ca(2+)</name>
        <dbReference type="ChEBI" id="CHEBI:29108"/>
    </cofactor>
</comment>
<comment type="catalytic activity">
    <reaction evidence="9">
        <text>N(4)-(alpha-D-Man-(1-&gt;2)-alpha-D-Man-(1-&gt;2)-alpha-D-Man-(1-&gt;3)-[alpha-D-Man-(1-&gt;3)-[alpha-D-Man-(1-&gt;2)-alpha-D-Man-(1-&gt;6)]-alpha-D-Man-(1-&gt;6)]-beta-D-Man-(1-&gt;4)-beta-D-GlcNAc-(1-&gt;4)-beta-D-GlcNAc)-L-asparaginyl-[protein] (N-glucan mannose isomer 8A1,2,3B1,3) + 3 H2O = N(4)-(alpha-D-Man-(1-&gt;3)-[alpha-D-Man-(1-&gt;3)-[alpha-D-Man-(1-&gt;6)]-alpha-D-Man-(1-&gt;6)]-beta-D-Man-(1-&gt;4)-beta-D-GlcNAc-(1-&gt;4)-beta-D-GlcNAc)-L-asparaginyl-[protein] (N-glucan mannose isomer 5A1,2) + 3 beta-D-mannose</text>
        <dbReference type="Rhea" id="RHEA:56028"/>
        <dbReference type="Rhea" id="RHEA-COMP:14358"/>
        <dbReference type="Rhea" id="RHEA-COMP:14367"/>
        <dbReference type="ChEBI" id="CHEBI:15377"/>
        <dbReference type="ChEBI" id="CHEBI:28563"/>
        <dbReference type="ChEBI" id="CHEBI:59087"/>
        <dbReference type="ChEBI" id="CHEBI:60628"/>
        <dbReference type="EC" id="3.2.1.113"/>
    </reaction>
</comment>
<dbReference type="GO" id="GO:0004571">
    <property type="term" value="F:mannosyl-oligosaccharide 1,2-alpha-mannosidase activity"/>
    <property type="evidence" value="ECO:0007669"/>
    <property type="project" value="UniProtKB-EC"/>
</dbReference>
<dbReference type="Proteomes" id="UP000594364">
    <property type="component" value="Chromosome 1"/>
</dbReference>
<feature type="binding site" evidence="12">
    <location>
        <position position="504"/>
    </location>
    <ligand>
        <name>Ca(2+)</name>
        <dbReference type="ChEBI" id="CHEBI:29108"/>
    </ligand>
</feature>
<dbReference type="GO" id="GO:0005975">
    <property type="term" value="P:carbohydrate metabolic process"/>
    <property type="evidence" value="ECO:0007669"/>
    <property type="project" value="InterPro"/>
</dbReference>
<organism evidence="15 16">
    <name type="scientific">Epichloe festucae (strain Fl1)</name>
    <dbReference type="NCBI Taxonomy" id="877507"/>
    <lineage>
        <taxon>Eukaryota</taxon>
        <taxon>Fungi</taxon>
        <taxon>Dikarya</taxon>
        <taxon>Ascomycota</taxon>
        <taxon>Pezizomycotina</taxon>
        <taxon>Sordariomycetes</taxon>
        <taxon>Hypocreomycetidae</taxon>
        <taxon>Hypocreales</taxon>
        <taxon>Clavicipitaceae</taxon>
        <taxon>Epichloe</taxon>
    </lineage>
</organism>
<evidence type="ECO:0000313" key="15">
    <source>
        <dbReference type="EMBL" id="QPG93523.1"/>
    </source>
</evidence>
<feature type="chain" id="PRO_5034581093" description="alpha-1,2-Mannosidase" evidence="14">
    <location>
        <begin position="23"/>
        <end position="513"/>
    </location>
</feature>
<dbReference type="PRINTS" id="PR00747">
    <property type="entry name" value="GLYHDRLASE47"/>
</dbReference>
<evidence type="ECO:0000256" key="2">
    <source>
        <dbReference type="ARBA" id="ARBA00004922"/>
    </source>
</evidence>
<dbReference type="GO" id="GO:0016020">
    <property type="term" value="C:membrane"/>
    <property type="evidence" value="ECO:0007669"/>
    <property type="project" value="InterPro"/>
</dbReference>
<evidence type="ECO:0000256" key="5">
    <source>
        <dbReference type="ARBA" id="ARBA00022801"/>
    </source>
</evidence>
<evidence type="ECO:0000313" key="16">
    <source>
        <dbReference type="Proteomes" id="UP000594364"/>
    </source>
</evidence>
<protein>
    <recommendedName>
        <fullName evidence="13">alpha-1,2-Mannosidase</fullName>
        <ecNumber evidence="13">3.2.1.-</ecNumber>
    </recommendedName>
</protein>
<evidence type="ECO:0000256" key="13">
    <source>
        <dbReference type="RuleBase" id="RU361193"/>
    </source>
</evidence>
<keyword evidence="4 14" id="KW-0732">Signal</keyword>
<evidence type="ECO:0000256" key="3">
    <source>
        <dbReference type="ARBA" id="ARBA00007658"/>
    </source>
</evidence>
<dbReference type="PANTHER" id="PTHR11742">
    <property type="entry name" value="MANNOSYL-OLIGOSACCHARIDE ALPHA-1,2-MANNOSIDASE-RELATED"/>
    <property type="match status" value="1"/>
</dbReference>
<keyword evidence="5 13" id="KW-0378">Hydrolase</keyword>
<evidence type="ECO:0000256" key="7">
    <source>
        <dbReference type="ARBA" id="ARBA00023180"/>
    </source>
</evidence>
<dbReference type="GO" id="GO:0036503">
    <property type="term" value="P:ERAD pathway"/>
    <property type="evidence" value="ECO:0007669"/>
    <property type="project" value="UniProtKB-ARBA"/>
</dbReference>
<dbReference type="InterPro" id="IPR001382">
    <property type="entry name" value="Glyco_hydro_47"/>
</dbReference>
<dbReference type="EC" id="3.2.1.-" evidence="13"/>
<feature type="active site" evidence="11">
    <location>
        <position position="272"/>
    </location>
</feature>
<keyword evidence="7" id="KW-0325">Glycoprotein</keyword>
<feature type="active site" description="Proton donor" evidence="11">
    <location>
        <position position="125"/>
    </location>
</feature>